<proteinExistence type="predicted"/>
<dbReference type="GO" id="GO:0061685">
    <property type="term" value="F:diphthine methylesterase activity"/>
    <property type="evidence" value="ECO:0007669"/>
    <property type="project" value="TreeGrafter"/>
</dbReference>
<feature type="region of interest" description="Disordered" evidence="4">
    <location>
        <begin position="49"/>
        <end position="73"/>
    </location>
</feature>
<dbReference type="PANTHER" id="PTHR46042:SF1">
    <property type="entry name" value="DIPHTHINE METHYLTRANSFERASE"/>
    <property type="match status" value="1"/>
</dbReference>
<evidence type="ECO:0000256" key="3">
    <source>
        <dbReference type="ARBA" id="ARBA00043952"/>
    </source>
</evidence>
<reference evidence="5" key="1">
    <citation type="submission" date="2023-06" db="EMBL/GenBank/DDBJ databases">
        <title>Genome-scale phylogeny and comparative genomics of the fungal order Sordariales.</title>
        <authorList>
            <consortium name="Lawrence Berkeley National Laboratory"/>
            <person name="Hensen N."/>
            <person name="Bonometti L."/>
            <person name="Westerberg I."/>
            <person name="Brannstrom I.O."/>
            <person name="Guillou S."/>
            <person name="Cros-Aarteil S."/>
            <person name="Calhoun S."/>
            <person name="Haridas S."/>
            <person name="Kuo A."/>
            <person name="Mondo S."/>
            <person name="Pangilinan J."/>
            <person name="Riley R."/>
            <person name="Labutti K."/>
            <person name="Andreopoulos B."/>
            <person name="Lipzen A."/>
            <person name="Chen C."/>
            <person name="Yanf M."/>
            <person name="Daum C."/>
            <person name="Ng V."/>
            <person name="Clum A."/>
            <person name="Steindorff A."/>
            <person name="Ohm R."/>
            <person name="Martin F."/>
            <person name="Silar P."/>
            <person name="Natvig D."/>
            <person name="Lalanne C."/>
            <person name="Gautier V."/>
            <person name="Ament-Velasquez S.L."/>
            <person name="Kruys A."/>
            <person name="Hutchinson M.I."/>
            <person name="Powell A.J."/>
            <person name="Barry K."/>
            <person name="Miller A.N."/>
            <person name="Grigoriev I.V."/>
            <person name="Debuchy R."/>
            <person name="Gladieux P."/>
            <person name="Thoren M.H."/>
            <person name="Johannesson H."/>
        </authorList>
    </citation>
    <scope>NUCLEOTIDE SEQUENCE</scope>
    <source>
        <strain evidence="5">CBS 540.89</strain>
    </source>
</reference>
<dbReference type="GO" id="GO:0017183">
    <property type="term" value="P:protein histidyl modification to diphthamide"/>
    <property type="evidence" value="ECO:0007669"/>
    <property type="project" value="TreeGrafter"/>
</dbReference>
<accession>A0AA40DS99</accession>
<protein>
    <recommendedName>
        <fullName evidence="7">Diphthine methyltransferase</fullName>
    </recommendedName>
</protein>
<comment type="caution">
    <text evidence="5">The sequence shown here is derived from an EMBL/GenBank/DDBJ whole genome shotgun (WGS) entry which is preliminary data.</text>
</comment>
<evidence type="ECO:0000313" key="6">
    <source>
        <dbReference type="Proteomes" id="UP001172159"/>
    </source>
</evidence>
<evidence type="ECO:0008006" key="7">
    <source>
        <dbReference type="Google" id="ProtNLM"/>
    </source>
</evidence>
<dbReference type="EMBL" id="JAUKTV010000015">
    <property type="protein sequence ID" value="KAK0714304.1"/>
    <property type="molecule type" value="Genomic_DNA"/>
</dbReference>
<dbReference type="InterPro" id="IPR052415">
    <property type="entry name" value="Diphthine_MTase"/>
</dbReference>
<dbReference type="SUPFAM" id="SSF50978">
    <property type="entry name" value="WD40 repeat-like"/>
    <property type="match status" value="1"/>
</dbReference>
<dbReference type="InterPro" id="IPR036322">
    <property type="entry name" value="WD40_repeat_dom_sf"/>
</dbReference>
<sequence length="417" mass="46260">MEDDSSKLINSIWSQELDLPPSCVEFCPAHPSYFLVGTYNLQKDDVEPLPEKKAEDNDDEANENAQAVKPKKTQSRNGSILVFRLQGGNSIVPIQAEPQPSALLDLHFNPNEGFQDICATVSSTATLAVFKFSPGPEDDKPLKHINTMDIASLSGGDISASEGSEILFLSVCWHPSQADTLAVTTNTGYVYLVHLPAWDKGWKLHPEPAITHTLEAWTVNLSPNLGITNSSSDVSFRIFSGGDDSKLRFGTVTWNPSEDFLSETVPAVEARGHDAGVTAILPLFFQDDGSEFLVTGSYDENIRLFSLVPYGRPKNLVEMGLGGGVWRLKLIDLDKTRNESYHWRARILASCMHTGSRVVNVLQTVDGEHQFRVLGRFEEHKSMNYGSDFHPGRKDKLTVVSTSFYDRLLCLWQLELS</sequence>
<dbReference type="InterPro" id="IPR015943">
    <property type="entry name" value="WD40/YVTN_repeat-like_dom_sf"/>
</dbReference>
<evidence type="ECO:0000313" key="5">
    <source>
        <dbReference type="EMBL" id="KAK0714304.1"/>
    </source>
</evidence>
<dbReference type="PANTHER" id="PTHR46042">
    <property type="entry name" value="DIPHTHINE METHYLTRANSFERASE"/>
    <property type="match status" value="1"/>
</dbReference>
<gene>
    <name evidence="5" type="ORF">B0T21DRAFT_375617</name>
</gene>
<organism evidence="5 6">
    <name type="scientific">Apiosordaria backusii</name>
    <dbReference type="NCBI Taxonomy" id="314023"/>
    <lineage>
        <taxon>Eukaryota</taxon>
        <taxon>Fungi</taxon>
        <taxon>Dikarya</taxon>
        <taxon>Ascomycota</taxon>
        <taxon>Pezizomycotina</taxon>
        <taxon>Sordariomycetes</taxon>
        <taxon>Sordariomycetidae</taxon>
        <taxon>Sordariales</taxon>
        <taxon>Lasiosphaeriaceae</taxon>
        <taxon>Apiosordaria</taxon>
    </lineage>
</organism>
<dbReference type="GO" id="GO:0005737">
    <property type="term" value="C:cytoplasm"/>
    <property type="evidence" value="ECO:0007669"/>
    <property type="project" value="TreeGrafter"/>
</dbReference>
<dbReference type="Proteomes" id="UP001172159">
    <property type="component" value="Unassembled WGS sequence"/>
</dbReference>
<evidence type="ECO:0000256" key="1">
    <source>
        <dbReference type="ARBA" id="ARBA00022574"/>
    </source>
</evidence>
<evidence type="ECO:0000256" key="4">
    <source>
        <dbReference type="SAM" id="MobiDB-lite"/>
    </source>
</evidence>
<name>A0AA40DS99_9PEZI</name>
<evidence type="ECO:0000256" key="2">
    <source>
        <dbReference type="ARBA" id="ARBA00022737"/>
    </source>
</evidence>
<keyword evidence="1" id="KW-0853">WD repeat</keyword>
<keyword evidence="6" id="KW-1185">Reference proteome</keyword>
<dbReference type="AlphaFoldDB" id="A0AA40DS99"/>
<comment type="pathway">
    <text evidence="3">Protein modification.</text>
</comment>
<keyword evidence="2" id="KW-0677">Repeat</keyword>
<dbReference type="Gene3D" id="2.130.10.10">
    <property type="entry name" value="YVTN repeat-like/Quinoprotein amine dehydrogenase"/>
    <property type="match status" value="1"/>
</dbReference>